<sequence>MRTGFSIGRYGFLGDRNGAAAIEFAILAPIVFAVIFSIFEAGFIMTQSIMLDRAVSRSSRALQINGAKMSYADFKASVCKEAVILSDCVKSIRIEFTPVTKAADFPTTGTPCVDRSVAIDPVTSYNSGQPSQIIFTRACYVVDPLVPGLGFGLSFPKDNTGAIQLTSSFAFVNEPT</sequence>
<gene>
    <name evidence="3" type="ORF">GGQ67_004068</name>
</gene>
<reference evidence="3 4" key="1">
    <citation type="submission" date="2020-08" db="EMBL/GenBank/DDBJ databases">
        <title>Genomic Encyclopedia of Type Strains, Phase IV (KMG-IV): sequencing the most valuable type-strain genomes for metagenomic binning, comparative biology and taxonomic classification.</title>
        <authorList>
            <person name="Goeker M."/>
        </authorList>
    </citation>
    <scope>NUCLEOTIDE SEQUENCE [LARGE SCALE GENOMIC DNA]</scope>
    <source>
        <strain evidence="3 4">DSM 26575</strain>
    </source>
</reference>
<comment type="caution">
    <text evidence="3">The sequence shown here is derived from an EMBL/GenBank/DDBJ whole genome shotgun (WGS) entry which is preliminary data.</text>
</comment>
<protein>
    <submittedName>
        <fullName evidence="3">Flp pilus assembly protein TadG</fullName>
    </submittedName>
</protein>
<dbReference type="RefSeq" id="WP_183901874.1">
    <property type="nucleotide sequence ID" value="NZ_JACIDW010000017.1"/>
</dbReference>
<keyword evidence="1" id="KW-1133">Transmembrane helix</keyword>
<dbReference type="EMBL" id="JACIDW010000017">
    <property type="protein sequence ID" value="MBB3966381.1"/>
    <property type="molecule type" value="Genomic_DNA"/>
</dbReference>
<keyword evidence="1" id="KW-0472">Membrane</keyword>
<evidence type="ECO:0000259" key="2">
    <source>
        <dbReference type="Pfam" id="PF07811"/>
    </source>
</evidence>
<organism evidence="3 4">
    <name type="scientific">Rhizobium metallidurans</name>
    <dbReference type="NCBI Taxonomy" id="1265931"/>
    <lineage>
        <taxon>Bacteria</taxon>
        <taxon>Pseudomonadati</taxon>
        <taxon>Pseudomonadota</taxon>
        <taxon>Alphaproteobacteria</taxon>
        <taxon>Hyphomicrobiales</taxon>
        <taxon>Rhizobiaceae</taxon>
        <taxon>Rhizobium/Agrobacterium group</taxon>
        <taxon>Rhizobium</taxon>
    </lineage>
</organism>
<dbReference type="InterPro" id="IPR012495">
    <property type="entry name" value="TadE-like_dom"/>
</dbReference>
<feature type="domain" description="TadE-like" evidence="2">
    <location>
        <begin position="18"/>
        <end position="60"/>
    </location>
</feature>
<proteinExistence type="predicted"/>
<feature type="transmembrane region" description="Helical" evidence="1">
    <location>
        <begin position="20"/>
        <end position="43"/>
    </location>
</feature>
<evidence type="ECO:0000256" key="1">
    <source>
        <dbReference type="SAM" id="Phobius"/>
    </source>
</evidence>
<dbReference type="Pfam" id="PF07811">
    <property type="entry name" value="TadE"/>
    <property type="match status" value="1"/>
</dbReference>
<accession>A0A7W6D1B5</accession>
<evidence type="ECO:0000313" key="4">
    <source>
        <dbReference type="Proteomes" id="UP000582090"/>
    </source>
</evidence>
<evidence type="ECO:0000313" key="3">
    <source>
        <dbReference type="EMBL" id="MBB3966381.1"/>
    </source>
</evidence>
<keyword evidence="4" id="KW-1185">Reference proteome</keyword>
<name>A0A7W6D1B5_9HYPH</name>
<keyword evidence="1" id="KW-0812">Transmembrane</keyword>
<dbReference type="Proteomes" id="UP000582090">
    <property type="component" value="Unassembled WGS sequence"/>
</dbReference>
<dbReference type="AlphaFoldDB" id="A0A7W6D1B5"/>